<keyword evidence="3" id="KW-1003">Cell membrane</keyword>
<evidence type="ECO:0000256" key="5">
    <source>
        <dbReference type="ARBA" id="ARBA00022989"/>
    </source>
</evidence>
<evidence type="ECO:0000256" key="4">
    <source>
        <dbReference type="ARBA" id="ARBA00022692"/>
    </source>
</evidence>
<evidence type="ECO:0000259" key="8">
    <source>
        <dbReference type="PROSITE" id="PS50850"/>
    </source>
</evidence>
<sequence length="403" mass="44157">MVEVKKVEKQNFSAPLLGSNFASVFGEGIYHFALNWFLVASFGNAKILGWLTGFGFLVFMACDLVVGILLDRYNRKYLLAGADLIGGIFIMGLAFVLNPNQPQIWVLFLVTLVLNVDISFAYPAGRTLLPDVIKPERVPVVNAMISMAFTTGQALGPLAGGFLMAFKWMNLRDFLLIYSGLLILTAGINALIKYRPDSGQSVKEPMWRGIVAGGKYVLNTPQLLESMLIAMWSNFFFEGFLVITPYLIQKVYGGTAGSYSKMLSFAAIAGLLMGLLLSRIPKLNQIKTLYVDLSLLGVAYLCAAIFPSLPVLAGVVVLSGAVRAATTVKVNTTNQQTSSREFLGRVMSITFFSIDLWVPLIVILVGYLVEPLGSSILYGFGGLLLIGIWSIFAFTWRQKRHAI</sequence>
<evidence type="ECO:0000313" key="10">
    <source>
        <dbReference type="Proteomes" id="UP000051655"/>
    </source>
</evidence>
<feature type="domain" description="Major facilitator superfamily (MFS) profile" evidence="8">
    <location>
        <begin position="1"/>
        <end position="399"/>
    </location>
</feature>
<protein>
    <recommendedName>
        <fullName evidence="8">Major facilitator superfamily (MFS) profile domain-containing protein</fullName>
    </recommendedName>
</protein>
<keyword evidence="5 7" id="KW-1133">Transmembrane helix</keyword>
<evidence type="ECO:0000256" key="3">
    <source>
        <dbReference type="ARBA" id="ARBA00022475"/>
    </source>
</evidence>
<keyword evidence="6 7" id="KW-0472">Membrane</keyword>
<dbReference type="PANTHER" id="PTHR23513">
    <property type="entry name" value="INTEGRAL MEMBRANE EFFLUX PROTEIN-RELATED"/>
    <property type="match status" value="1"/>
</dbReference>
<dbReference type="PATRIC" id="fig|1616.3.peg.335"/>
<gene>
    <name evidence="9" type="ORF">IV73_GL000330</name>
</gene>
<dbReference type="PANTHER" id="PTHR23513:SF6">
    <property type="entry name" value="MAJOR FACILITATOR SUPERFAMILY ASSOCIATED DOMAIN-CONTAINING PROTEIN"/>
    <property type="match status" value="1"/>
</dbReference>
<keyword evidence="10" id="KW-1185">Reference proteome</keyword>
<proteinExistence type="predicted"/>
<feature type="transmembrane region" description="Helical" evidence="7">
    <location>
        <begin position="342"/>
        <end position="369"/>
    </location>
</feature>
<dbReference type="InterPro" id="IPR036259">
    <property type="entry name" value="MFS_trans_sf"/>
</dbReference>
<evidence type="ECO:0000256" key="1">
    <source>
        <dbReference type="ARBA" id="ARBA00004651"/>
    </source>
</evidence>
<feature type="transmembrane region" description="Helical" evidence="7">
    <location>
        <begin position="77"/>
        <end position="97"/>
    </location>
</feature>
<organism evidence="9 10">
    <name type="scientific">Weissella kandleri</name>
    <dbReference type="NCBI Taxonomy" id="1616"/>
    <lineage>
        <taxon>Bacteria</taxon>
        <taxon>Bacillati</taxon>
        <taxon>Bacillota</taxon>
        <taxon>Bacilli</taxon>
        <taxon>Lactobacillales</taxon>
        <taxon>Lactobacillaceae</taxon>
        <taxon>Weissella</taxon>
    </lineage>
</organism>
<feature type="transmembrane region" description="Helical" evidence="7">
    <location>
        <begin position="375"/>
        <end position="396"/>
    </location>
</feature>
<dbReference type="STRING" id="1616.IV73_GL000330"/>
<keyword evidence="2" id="KW-0813">Transport</keyword>
<evidence type="ECO:0000313" key="9">
    <source>
        <dbReference type="EMBL" id="KRN75831.1"/>
    </source>
</evidence>
<evidence type="ECO:0000256" key="7">
    <source>
        <dbReference type="SAM" id="Phobius"/>
    </source>
</evidence>
<feature type="transmembrane region" description="Helical" evidence="7">
    <location>
        <begin position="21"/>
        <end position="41"/>
    </location>
</feature>
<feature type="transmembrane region" description="Helical" evidence="7">
    <location>
        <begin position="259"/>
        <end position="277"/>
    </location>
</feature>
<accession>A0A0R2JN07</accession>
<dbReference type="EMBL" id="JQBP01000001">
    <property type="protein sequence ID" value="KRN75831.1"/>
    <property type="molecule type" value="Genomic_DNA"/>
</dbReference>
<feature type="transmembrane region" description="Helical" evidence="7">
    <location>
        <begin position="143"/>
        <end position="168"/>
    </location>
</feature>
<feature type="transmembrane region" description="Helical" evidence="7">
    <location>
        <begin position="47"/>
        <end position="70"/>
    </location>
</feature>
<feature type="transmembrane region" description="Helical" evidence="7">
    <location>
        <begin position="228"/>
        <end position="247"/>
    </location>
</feature>
<dbReference type="SUPFAM" id="SSF103473">
    <property type="entry name" value="MFS general substrate transporter"/>
    <property type="match status" value="1"/>
</dbReference>
<keyword evidence="4 7" id="KW-0812">Transmembrane</keyword>
<dbReference type="GO" id="GO:0005886">
    <property type="term" value="C:plasma membrane"/>
    <property type="evidence" value="ECO:0007669"/>
    <property type="project" value="UniProtKB-SubCell"/>
</dbReference>
<comment type="subcellular location">
    <subcellularLocation>
        <location evidence="1">Cell membrane</location>
        <topology evidence="1">Multi-pass membrane protein</topology>
    </subcellularLocation>
</comment>
<dbReference type="Proteomes" id="UP000051655">
    <property type="component" value="Unassembled WGS sequence"/>
</dbReference>
<dbReference type="Gene3D" id="1.20.1250.20">
    <property type="entry name" value="MFS general substrate transporter like domains"/>
    <property type="match status" value="1"/>
</dbReference>
<evidence type="ECO:0000256" key="6">
    <source>
        <dbReference type="ARBA" id="ARBA00023136"/>
    </source>
</evidence>
<dbReference type="Pfam" id="PF07690">
    <property type="entry name" value="MFS_1"/>
    <property type="match status" value="1"/>
</dbReference>
<reference evidence="9 10" key="1">
    <citation type="journal article" date="2015" name="Genome Announc.">
        <title>Expanding the biotechnology potential of lactobacilli through comparative genomics of 213 strains and associated genera.</title>
        <authorList>
            <person name="Sun Z."/>
            <person name="Harris H.M."/>
            <person name="McCann A."/>
            <person name="Guo C."/>
            <person name="Argimon S."/>
            <person name="Zhang W."/>
            <person name="Yang X."/>
            <person name="Jeffery I.B."/>
            <person name="Cooney J.C."/>
            <person name="Kagawa T.F."/>
            <person name="Liu W."/>
            <person name="Song Y."/>
            <person name="Salvetti E."/>
            <person name="Wrobel A."/>
            <person name="Rasinkangas P."/>
            <person name="Parkhill J."/>
            <person name="Rea M.C."/>
            <person name="O'Sullivan O."/>
            <person name="Ritari J."/>
            <person name="Douillard F.P."/>
            <person name="Paul Ross R."/>
            <person name="Yang R."/>
            <person name="Briner A.E."/>
            <person name="Felis G.E."/>
            <person name="de Vos W.M."/>
            <person name="Barrangou R."/>
            <person name="Klaenhammer T.R."/>
            <person name="Caufield P.W."/>
            <person name="Cui Y."/>
            <person name="Zhang H."/>
            <person name="O'Toole P.W."/>
        </authorList>
    </citation>
    <scope>NUCLEOTIDE SEQUENCE [LARGE SCALE GENOMIC DNA]</scope>
    <source>
        <strain evidence="9 10">DSM 20593</strain>
    </source>
</reference>
<feature type="transmembrane region" description="Helical" evidence="7">
    <location>
        <begin position="103"/>
        <end position="122"/>
    </location>
</feature>
<dbReference type="RefSeq" id="WP_057753881.1">
    <property type="nucleotide sequence ID" value="NZ_JQBP01000001.1"/>
</dbReference>
<comment type="caution">
    <text evidence="9">The sequence shown here is derived from an EMBL/GenBank/DDBJ whole genome shotgun (WGS) entry which is preliminary data.</text>
</comment>
<name>A0A0R2JN07_9LACO</name>
<dbReference type="InterPro" id="IPR020846">
    <property type="entry name" value="MFS_dom"/>
</dbReference>
<dbReference type="InterPro" id="IPR011701">
    <property type="entry name" value="MFS"/>
</dbReference>
<evidence type="ECO:0000256" key="2">
    <source>
        <dbReference type="ARBA" id="ARBA00022448"/>
    </source>
</evidence>
<dbReference type="OrthoDB" id="9763297at2"/>
<dbReference type="CDD" id="cd06173">
    <property type="entry name" value="MFS_MefA_like"/>
    <property type="match status" value="1"/>
</dbReference>
<dbReference type="GO" id="GO:0022857">
    <property type="term" value="F:transmembrane transporter activity"/>
    <property type="evidence" value="ECO:0007669"/>
    <property type="project" value="InterPro"/>
</dbReference>
<dbReference type="AlphaFoldDB" id="A0A0R2JN07"/>
<dbReference type="PROSITE" id="PS50850">
    <property type="entry name" value="MFS"/>
    <property type="match status" value="1"/>
</dbReference>
<feature type="transmembrane region" description="Helical" evidence="7">
    <location>
        <begin position="174"/>
        <end position="192"/>
    </location>
</feature>